<evidence type="ECO:0000313" key="1">
    <source>
        <dbReference type="EMBL" id="KAK3774498.1"/>
    </source>
</evidence>
<sequence length="93" mass="10513">MKPSLLELEMDIEAPYSRHSCVNTHARHRWSCARQAPRSLPVTSPRLEGYRVATVENSPLAVCHSNCWSWCEFHPADEDHVISNRQDGGALAE</sequence>
<dbReference type="AlphaFoldDB" id="A0AAE0ZSI1"/>
<accession>A0AAE0ZSI1</accession>
<reference evidence="1" key="1">
    <citation type="journal article" date="2023" name="G3 (Bethesda)">
        <title>A reference genome for the long-term kleptoplast-retaining sea slug Elysia crispata morphotype clarki.</title>
        <authorList>
            <person name="Eastman K.E."/>
            <person name="Pendleton A.L."/>
            <person name="Shaikh M.A."/>
            <person name="Suttiyut T."/>
            <person name="Ogas R."/>
            <person name="Tomko P."/>
            <person name="Gavelis G."/>
            <person name="Widhalm J.R."/>
            <person name="Wisecaver J.H."/>
        </authorList>
    </citation>
    <scope>NUCLEOTIDE SEQUENCE</scope>
    <source>
        <strain evidence="1">ECLA1</strain>
    </source>
</reference>
<comment type="caution">
    <text evidence="1">The sequence shown here is derived from an EMBL/GenBank/DDBJ whole genome shotgun (WGS) entry which is preliminary data.</text>
</comment>
<name>A0AAE0ZSI1_9GAST</name>
<keyword evidence="2" id="KW-1185">Reference proteome</keyword>
<gene>
    <name evidence="1" type="ORF">RRG08_049434</name>
</gene>
<proteinExistence type="predicted"/>
<organism evidence="1 2">
    <name type="scientific">Elysia crispata</name>
    <name type="common">lettuce slug</name>
    <dbReference type="NCBI Taxonomy" id="231223"/>
    <lineage>
        <taxon>Eukaryota</taxon>
        <taxon>Metazoa</taxon>
        <taxon>Spiralia</taxon>
        <taxon>Lophotrochozoa</taxon>
        <taxon>Mollusca</taxon>
        <taxon>Gastropoda</taxon>
        <taxon>Heterobranchia</taxon>
        <taxon>Euthyneura</taxon>
        <taxon>Panpulmonata</taxon>
        <taxon>Sacoglossa</taxon>
        <taxon>Placobranchoidea</taxon>
        <taxon>Plakobranchidae</taxon>
        <taxon>Elysia</taxon>
    </lineage>
</organism>
<dbReference type="EMBL" id="JAWDGP010003406">
    <property type="protein sequence ID" value="KAK3774498.1"/>
    <property type="molecule type" value="Genomic_DNA"/>
</dbReference>
<dbReference type="Proteomes" id="UP001283361">
    <property type="component" value="Unassembled WGS sequence"/>
</dbReference>
<evidence type="ECO:0000313" key="2">
    <source>
        <dbReference type="Proteomes" id="UP001283361"/>
    </source>
</evidence>
<protein>
    <submittedName>
        <fullName evidence="1">Uncharacterized protein</fullName>
    </submittedName>
</protein>